<reference evidence="2 3" key="1">
    <citation type="submission" date="2015-01" db="EMBL/GenBank/DDBJ databases">
        <title>The Genome Sequence of Exophiala xenobiotica CBS118157.</title>
        <authorList>
            <consortium name="The Broad Institute Genomics Platform"/>
            <person name="Cuomo C."/>
            <person name="de Hoog S."/>
            <person name="Gorbushina A."/>
            <person name="Stielow B."/>
            <person name="Teixiera M."/>
            <person name="Abouelleil A."/>
            <person name="Chapman S.B."/>
            <person name="Priest M."/>
            <person name="Young S.K."/>
            <person name="Wortman J."/>
            <person name="Nusbaum C."/>
            <person name="Birren B."/>
        </authorList>
    </citation>
    <scope>NUCLEOTIDE SEQUENCE [LARGE SCALE GENOMIC DNA]</scope>
    <source>
        <strain evidence="2 3">CBS 118157</strain>
    </source>
</reference>
<organism evidence="2 3">
    <name type="scientific">Exophiala xenobiotica</name>
    <dbReference type="NCBI Taxonomy" id="348802"/>
    <lineage>
        <taxon>Eukaryota</taxon>
        <taxon>Fungi</taxon>
        <taxon>Dikarya</taxon>
        <taxon>Ascomycota</taxon>
        <taxon>Pezizomycotina</taxon>
        <taxon>Eurotiomycetes</taxon>
        <taxon>Chaetothyriomycetidae</taxon>
        <taxon>Chaetothyriales</taxon>
        <taxon>Herpotrichiellaceae</taxon>
        <taxon>Exophiala</taxon>
    </lineage>
</organism>
<evidence type="ECO:0000313" key="3">
    <source>
        <dbReference type="Proteomes" id="UP000054342"/>
    </source>
</evidence>
<feature type="domain" description="Heterokaryon incompatibility" evidence="1">
    <location>
        <begin position="54"/>
        <end position="223"/>
    </location>
</feature>
<dbReference type="InterPro" id="IPR010730">
    <property type="entry name" value="HET"/>
</dbReference>
<dbReference type="PANTHER" id="PTHR24148:SF73">
    <property type="entry name" value="HET DOMAIN PROTEIN (AFU_ORTHOLOGUE AFUA_8G01020)"/>
    <property type="match status" value="1"/>
</dbReference>
<dbReference type="InterPro" id="IPR052895">
    <property type="entry name" value="HetReg/Transcr_Mod"/>
</dbReference>
<dbReference type="GeneID" id="25323980"/>
<dbReference type="Pfam" id="PF06985">
    <property type="entry name" value="HET"/>
    <property type="match status" value="1"/>
</dbReference>
<name>A0A0D2FQ13_9EURO</name>
<dbReference type="PANTHER" id="PTHR24148">
    <property type="entry name" value="ANKYRIN REPEAT DOMAIN-CONTAINING PROTEIN 39 HOMOLOG-RELATED"/>
    <property type="match status" value="1"/>
</dbReference>
<keyword evidence="3" id="KW-1185">Reference proteome</keyword>
<gene>
    <name evidence="2" type="ORF">PV05_02072</name>
</gene>
<dbReference type="RefSeq" id="XP_013322603.1">
    <property type="nucleotide sequence ID" value="XM_013467149.1"/>
</dbReference>
<accession>A0A0D2FQ13</accession>
<protein>
    <recommendedName>
        <fullName evidence="1">Heterokaryon incompatibility domain-containing protein</fullName>
    </recommendedName>
</protein>
<evidence type="ECO:0000259" key="1">
    <source>
        <dbReference type="Pfam" id="PF06985"/>
    </source>
</evidence>
<dbReference type="AlphaFoldDB" id="A0A0D2FQ13"/>
<dbReference type="STRING" id="348802.A0A0D2FQ13"/>
<dbReference type="Proteomes" id="UP000054342">
    <property type="component" value="Unassembled WGS sequence"/>
</dbReference>
<dbReference type="EMBL" id="KN847317">
    <property type="protein sequence ID" value="KIW62019.1"/>
    <property type="molecule type" value="Genomic_DNA"/>
</dbReference>
<evidence type="ECO:0000313" key="2">
    <source>
        <dbReference type="EMBL" id="KIW62019.1"/>
    </source>
</evidence>
<proteinExistence type="predicted"/>
<dbReference type="HOGENOM" id="CLU_004184_7_4_1"/>
<dbReference type="OrthoDB" id="4161734at2759"/>
<sequence length="683" mass="77080">MEIGQLHKATRNVYSPLDTSRHEIRLLQFTSPSLDAALTECSLGTVSLDDAPAFVALSYVCGDPAITEDILVNGVIHPVYTNLVDGLHHVRRLWTDICSEEFPDRAPQTLRLWVDAICINQQDVGERNEQVLLMKSVYSEAALILSWLGVPETHNAAALEIFRLLMEIQEHSRQGEFATLEWMQRYPELCTIDDTGFADNRLWNSLFWFWALPYWRRTWILQEVTRGRRVVVLFGLDFLDLDKLTATSTALKRIARDLTNKPTFVPPGLLSALDQYRWAAVEVQSIRFALQTEGGLRLGERLLSSRLGGNLGATNPKDHIYGLLGVTELGLIPDYNITTSVSEVYIQYVRVWLDALPLVYQQHLSGDGTGTGPYNIIYPLQFLFDAGIGILPNPHNLPSWVPNYPAKAESSSWRMFSIDLKTRDRLPVLFTKCLQYNPVVQGRSLFVSGLCLGPVARVVTPPDPTLEAWHCSASQYLRSLKNADQDHATGKPGLGVALWLMLRCAQQPKPLRTPLLAAAFLYLSMYAKYEDILRVNVPLHLDVTGWYFLSQWVRTHALGCDHYDFSMAYIQRSIQILQDERFSERQEFWDALDEAKALLRLALERLKGNFRLATVAGEHTGLVPRFAEEGDALFSIIGFPVPVALRRIGSHYEFVGTSYVEGLSNCGVLESMGTAKLERIELR</sequence>